<keyword evidence="3" id="KW-1185">Reference proteome</keyword>
<dbReference type="EMBL" id="JAJSOF020000013">
    <property type="protein sequence ID" value="KAJ4443491.1"/>
    <property type="molecule type" value="Genomic_DNA"/>
</dbReference>
<feature type="region of interest" description="Disordered" evidence="1">
    <location>
        <begin position="83"/>
        <end position="129"/>
    </location>
</feature>
<reference evidence="2 3" key="1">
    <citation type="journal article" date="2022" name="Allergy">
        <title>Genome assembly and annotation of Periplaneta americana reveal a comprehensive cockroach allergen profile.</title>
        <authorList>
            <person name="Wang L."/>
            <person name="Xiong Q."/>
            <person name="Saelim N."/>
            <person name="Wang L."/>
            <person name="Nong W."/>
            <person name="Wan A.T."/>
            <person name="Shi M."/>
            <person name="Liu X."/>
            <person name="Cao Q."/>
            <person name="Hui J.H.L."/>
            <person name="Sookrung N."/>
            <person name="Leung T.F."/>
            <person name="Tungtrongchitr A."/>
            <person name="Tsui S.K.W."/>
        </authorList>
    </citation>
    <scope>NUCLEOTIDE SEQUENCE [LARGE SCALE GENOMIC DNA]</scope>
    <source>
        <strain evidence="2">PWHHKU_190912</strain>
    </source>
</reference>
<evidence type="ECO:0000313" key="3">
    <source>
        <dbReference type="Proteomes" id="UP001148838"/>
    </source>
</evidence>
<dbReference type="Proteomes" id="UP001148838">
    <property type="component" value="Unassembled WGS sequence"/>
</dbReference>
<comment type="caution">
    <text evidence="2">The sequence shown here is derived from an EMBL/GenBank/DDBJ whole genome shotgun (WGS) entry which is preliminary data.</text>
</comment>
<name>A0ABQ8TC11_PERAM</name>
<organism evidence="2 3">
    <name type="scientific">Periplaneta americana</name>
    <name type="common">American cockroach</name>
    <name type="synonym">Blatta americana</name>
    <dbReference type="NCBI Taxonomy" id="6978"/>
    <lineage>
        <taxon>Eukaryota</taxon>
        <taxon>Metazoa</taxon>
        <taxon>Ecdysozoa</taxon>
        <taxon>Arthropoda</taxon>
        <taxon>Hexapoda</taxon>
        <taxon>Insecta</taxon>
        <taxon>Pterygota</taxon>
        <taxon>Neoptera</taxon>
        <taxon>Polyneoptera</taxon>
        <taxon>Dictyoptera</taxon>
        <taxon>Blattodea</taxon>
        <taxon>Blattoidea</taxon>
        <taxon>Blattidae</taxon>
        <taxon>Blattinae</taxon>
        <taxon>Periplaneta</taxon>
    </lineage>
</organism>
<feature type="compositionally biased region" description="Acidic residues" evidence="1">
    <location>
        <begin position="109"/>
        <end position="119"/>
    </location>
</feature>
<protein>
    <submittedName>
        <fullName evidence="2">Uncharacterized protein</fullName>
    </submittedName>
</protein>
<evidence type="ECO:0000313" key="2">
    <source>
        <dbReference type="EMBL" id="KAJ4443491.1"/>
    </source>
</evidence>
<evidence type="ECO:0000256" key="1">
    <source>
        <dbReference type="SAM" id="MobiDB-lite"/>
    </source>
</evidence>
<sequence>MAGLCEGGNEHPGSLKAICKWKMIRMNGEAVQMLHTTKPRILKKEIISASGISQQHANSDPDVVEIRNRLHTTQQGIIYQQMERGRLEDESKNGNTPKLWKEQAVGLQSEDEEEEEEEISNTMLLASMK</sequence>
<accession>A0ABQ8TC11</accession>
<feature type="compositionally biased region" description="Basic and acidic residues" evidence="1">
    <location>
        <begin position="83"/>
        <end position="92"/>
    </location>
</feature>
<proteinExistence type="predicted"/>
<gene>
    <name evidence="2" type="ORF">ANN_05163</name>
</gene>
<feature type="compositionally biased region" description="Polar residues" evidence="1">
    <location>
        <begin position="120"/>
        <end position="129"/>
    </location>
</feature>